<organism evidence="4 5">
    <name type="scientific">Aromia moschata</name>
    <dbReference type="NCBI Taxonomy" id="1265417"/>
    <lineage>
        <taxon>Eukaryota</taxon>
        <taxon>Metazoa</taxon>
        <taxon>Ecdysozoa</taxon>
        <taxon>Arthropoda</taxon>
        <taxon>Hexapoda</taxon>
        <taxon>Insecta</taxon>
        <taxon>Pterygota</taxon>
        <taxon>Neoptera</taxon>
        <taxon>Endopterygota</taxon>
        <taxon>Coleoptera</taxon>
        <taxon>Polyphaga</taxon>
        <taxon>Cucujiformia</taxon>
        <taxon>Chrysomeloidea</taxon>
        <taxon>Cerambycidae</taxon>
        <taxon>Cerambycinae</taxon>
        <taxon>Callichromatini</taxon>
        <taxon>Aromia</taxon>
    </lineage>
</organism>
<dbReference type="GO" id="GO:0006508">
    <property type="term" value="P:proteolysis"/>
    <property type="evidence" value="ECO:0007669"/>
    <property type="project" value="TreeGrafter"/>
</dbReference>
<dbReference type="EMBL" id="JAPWTK010000680">
    <property type="protein sequence ID" value="KAJ8937128.1"/>
    <property type="molecule type" value="Genomic_DNA"/>
</dbReference>
<comment type="similarity">
    <text evidence="1">Belongs to the peptidase M1 family.</text>
</comment>
<dbReference type="GO" id="GO:0008270">
    <property type="term" value="F:zinc ion binding"/>
    <property type="evidence" value="ECO:0007669"/>
    <property type="project" value="InterPro"/>
</dbReference>
<name>A0AAV8XDQ4_9CUCU</name>
<dbReference type="Pfam" id="PF01433">
    <property type="entry name" value="Peptidase_M1"/>
    <property type="match status" value="1"/>
</dbReference>
<dbReference type="InterPro" id="IPR027268">
    <property type="entry name" value="Peptidase_M4/M1_CTD_sf"/>
</dbReference>
<dbReference type="InterPro" id="IPR050344">
    <property type="entry name" value="Peptidase_M1_aminopeptidases"/>
</dbReference>
<dbReference type="GO" id="GO:0005737">
    <property type="term" value="C:cytoplasm"/>
    <property type="evidence" value="ECO:0007669"/>
    <property type="project" value="TreeGrafter"/>
</dbReference>
<dbReference type="InterPro" id="IPR014782">
    <property type="entry name" value="Peptidase_M1_dom"/>
</dbReference>
<gene>
    <name evidence="4" type="ORF">NQ318_000623</name>
</gene>
<proteinExistence type="inferred from homology"/>
<evidence type="ECO:0000256" key="1">
    <source>
        <dbReference type="ARBA" id="ARBA00010136"/>
    </source>
</evidence>
<feature type="domain" description="Peptidase M1 membrane alanine aminopeptidase" evidence="2">
    <location>
        <begin position="2"/>
        <end position="59"/>
    </location>
</feature>
<dbReference type="Gene3D" id="2.60.40.1910">
    <property type="match status" value="1"/>
</dbReference>
<dbReference type="SUPFAM" id="SSF55486">
    <property type="entry name" value="Metalloproteases ('zincins'), catalytic domain"/>
    <property type="match status" value="1"/>
</dbReference>
<evidence type="ECO:0000259" key="2">
    <source>
        <dbReference type="Pfam" id="PF01433"/>
    </source>
</evidence>
<dbReference type="Pfam" id="PF11838">
    <property type="entry name" value="ERAP1_C"/>
    <property type="match status" value="1"/>
</dbReference>
<dbReference type="PANTHER" id="PTHR11533:SF299">
    <property type="entry name" value="AMINOPEPTIDASE"/>
    <property type="match status" value="1"/>
</dbReference>
<dbReference type="GO" id="GO:0070006">
    <property type="term" value="F:metalloaminopeptidase activity"/>
    <property type="evidence" value="ECO:0007669"/>
    <property type="project" value="TreeGrafter"/>
</dbReference>
<dbReference type="PANTHER" id="PTHR11533">
    <property type="entry name" value="PROTEASE M1 ZINC METALLOPROTEASE"/>
    <property type="match status" value="1"/>
</dbReference>
<evidence type="ECO:0000259" key="3">
    <source>
        <dbReference type="Pfam" id="PF11838"/>
    </source>
</evidence>
<dbReference type="GO" id="GO:0016020">
    <property type="term" value="C:membrane"/>
    <property type="evidence" value="ECO:0007669"/>
    <property type="project" value="TreeGrafter"/>
</dbReference>
<dbReference type="GO" id="GO:0005615">
    <property type="term" value="C:extracellular space"/>
    <property type="evidence" value="ECO:0007669"/>
    <property type="project" value="TreeGrafter"/>
</dbReference>
<accession>A0AAV8XDQ4</accession>
<evidence type="ECO:0000313" key="5">
    <source>
        <dbReference type="Proteomes" id="UP001162162"/>
    </source>
</evidence>
<sequence length="237" mass="27268">QGAAILLMLESIIGEEAFQKVVQRFLKTHAYGTVTTNDFITAIEDVVPEMNLRDFIESYVYQNRFPLIHVESGNGTFILKQQVCATTAKHTDFGQKWTVPITYITDKNKDPKFVWFDKDMDSLTIAEPDAEWIILNPQGTGHYKVSLAANQWETITQRFQDLTPAERTTLISDAVYSFRFGLASCSVVINMMKQVNNPKQWASFLEFHVILNERMRCDENNEKALKAYIKWRVKTKG</sequence>
<reference evidence="4" key="1">
    <citation type="journal article" date="2023" name="Insect Mol. Biol.">
        <title>Genome sequencing provides insights into the evolution of gene families encoding plant cell wall-degrading enzymes in longhorned beetles.</title>
        <authorList>
            <person name="Shin N.R."/>
            <person name="Okamura Y."/>
            <person name="Kirsch R."/>
            <person name="Pauchet Y."/>
        </authorList>
    </citation>
    <scope>NUCLEOTIDE SEQUENCE</scope>
    <source>
        <strain evidence="4">AMC_N1</strain>
    </source>
</reference>
<feature type="domain" description="ERAP1-like C-terminal" evidence="3">
    <location>
        <begin position="132"/>
        <end position="230"/>
    </location>
</feature>
<dbReference type="Gene3D" id="1.10.390.10">
    <property type="entry name" value="Neutral Protease Domain 2"/>
    <property type="match status" value="1"/>
</dbReference>
<protein>
    <recommendedName>
        <fullName evidence="6">Aminopeptidase N</fullName>
    </recommendedName>
</protein>
<dbReference type="GO" id="GO:0043171">
    <property type="term" value="P:peptide catabolic process"/>
    <property type="evidence" value="ECO:0007669"/>
    <property type="project" value="TreeGrafter"/>
</dbReference>
<dbReference type="Proteomes" id="UP001162162">
    <property type="component" value="Unassembled WGS sequence"/>
</dbReference>
<comment type="caution">
    <text evidence="4">The sequence shown here is derived from an EMBL/GenBank/DDBJ whole genome shotgun (WGS) entry which is preliminary data.</text>
</comment>
<evidence type="ECO:0000313" key="4">
    <source>
        <dbReference type="EMBL" id="KAJ8937128.1"/>
    </source>
</evidence>
<dbReference type="GO" id="GO:0042277">
    <property type="term" value="F:peptide binding"/>
    <property type="evidence" value="ECO:0007669"/>
    <property type="project" value="TreeGrafter"/>
</dbReference>
<feature type="non-terminal residue" evidence="4">
    <location>
        <position position="1"/>
    </location>
</feature>
<evidence type="ECO:0008006" key="6">
    <source>
        <dbReference type="Google" id="ProtNLM"/>
    </source>
</evidence>
<keyword evidence="5" id="KW-1185">Reference proteome</keyword>
<dbReference type="InterPro" id="IPR024571">
    <property type="entry name" value="ERAP1-like_C_dom"/>
</dbReference>
<dbReference type="AlphaFoldDB" id="A0AAV8XDQ4"/>